<dbReference type="AlphaFoldDB" id="A0A1U7PWE7"/>
<accession>A0A1U7PWE7</accession>
<dbReference type="STRING" id="1121284.SAMN05660493_01519"/>
<dbReference type="EMBL" id="FTPU01000013">
    <property type="protein sequence ID" value="SIT96824.1"/>
    <property type="molecule type" value="Genomic_DNA"/>
</dbReference>
<sequence length="137" mass="16160">MIYYNFNKLISKLETDKSIEFVQVKSKPNPNYSQIYIVITESSMNKVYLKFKPKETSFNLEIVKIFLGEIFQFRSEIDYTDSDIDYILNNIEKVILDLMINESVGLCIGDGYSDYLEMLSQHIRVIELELARKRHIN</sequence>
<protein>
    <submittedName>
        <fullName evidence="1">Uncharacterized protein</fullName>
    </submittedName>
</protein>
<dbReference type="Proteomes" id="UP000187261">
    <property type="component" value="Unassembled WGS sequence"/>
</dbReference>
<evidence type="ECO:0000313" key="2">
    <source>
        <dbReference type="Proteomes" id="UP000187261"/>
    </source>
</evidence>
<organism evidence="1 2">
    <name type="scientific">Epilithonimonas bovis DSM 19482</name>
    <dbReference type="NCBI Taxonomy" id="1121284"/>
    <lineage>
        <taxon>Bacteria</taxon>
        <taxon>Pseudomonadati</taxon>
        <taxon>Bacteroidota</taxon>
        <taxon>Flavobacteriia</taxon>
        <taxon>Flavobacteriales</taxon>
        <taxon>Weeksellaceae</taxon>
        <taxon>Chryseobacterium group</taxon>
        <taxon>Epilithonimonas</taxon>
    </lineage>
</organism>
<keyword evidence="2" id="KW-1185">Reference proteome</keyword>
<gene>
    <name evidence="1" type="ORF">SAMN05660493_01519</name>
</gene>
<dbReference type="RefSeq" id="WP_076783023.1">
    <property type="nucleotide sequence ID" value="NZ_FTPU01000013.1"/>
</dbReference>
<proteinExistence type="predicted"/>
<evidence type="ECO:0000313" key="1">
    <source>
        <dbReference type="EMBL" id="SIT96824.1"/>
    </source>
</evidence>
<name>A0A1U7PWE7_9FLAO</name>
<reference evidence="2" key="1">
    <citation type="submission" date="2016-10" db="EMBL/GenBank/DDBJ databases">
        <authorList>
            <person name="Varghese N."/>
            <person name="Submissions S."/>
        </authorList>
    </citation>
    <scope>NUCLEOTIDE SEQUENCE [LARGE SCALE GENOMIC DNA]</scope>
    <source>
        <strain evidence="2">DSM 19482</strain>
    </source>
</reference>